<evidence type="ECO:0000259" key="1">
    <source>
        <dbReference type="PROSITE" id="PS51186"/>
    </source>
</evidence>
<dbReference type="PANTHER" id="PTHR43441:SF2">
    <property type="entry name" value="FAMILY ACETYLTRANSFERASE, PUTATIVE (AFU_ORTHOLOGUE AFUA_7G00850)-RELATED"/>
    <property type="match status" value="1"/>
</dbReference>
<evidence type="ECO:0000313" key="3">
    <source>
        <dbReference type="Proteomes" id="UP000009336"/>
    </source>
</evidence>
<dbReference type="FunFam" id="3.40.630.30:FF:000047">
    <property type="entry name" value="Acetyltransferase, GNAT family"/>
    <property type="match status" value="1"/>
</dbReference>
<dbReference type="InterPro" id="IPR016181">
    <property type="entry name" value="Acyl_CoA_acyltransferase"/>
</dbReference>
<dbReference type="OrthoDB" id="5295305at2"/>
<organism evidence="2 3">
    <name type="scientific">Providencia burhodogranariea DSM 19968</name>
    <dbReference type="NCBI Taxonomy" id="1141662"/>
    <lineage>
        <taxon>Bacteria</taxon>
        <taxon>Pseudomonadati</taxon>
        <taxon>Pseudomonadota</taxon>
        <taxon>Gammaproteobacteria</taxon>
        <taxon>Enterobacterales</taxon>
        <taxon>Morganellaceae</taxon>
        <taxon>Providencia</taxon>
    </lineage>
</organism>
<dbReference type="Proteomes" id="UP000009336">
    <property type="component" value="Unassembled WGS sequence"/>
</dbReference>
<dbReference type="PROSITE" id="PS51186">
    <property type="entry name" value="GNAT"/>
    <property type="match status" value="1"/>
</dbReference>
<dbReference type="HOGENOM" id="CLU_013985_1_2_6"/>
<feature type="domain" description="N-acetyltransferase" evidence="1">
    <location>
        <begin position="37"/>
        <end position="191"/>
    </location>
</feature>
<dbReference type="Gene3D" id="3.40.630.30">
    <property type="match status" value="1"/>
</dbReference>
<dbReference type="GO" id="GO:0008999">
    <property type="term" value="F:protein-N-terminal-alanine acetyltransferase activity"/>
    <property type="evidence" value="ECO:0007669"/>
    <property type="project" value="TreeGrafter"/>
</dbReference>
<dbReference type="InterPro" id="IPR051908">
    <property type="entry name" value="Ribosomal_N-acetyltransferase"/>
</dbReference>
<dbReference type="AlphaFoldDB" id="K8WN86"/>
<protein>
    <submittedName>
        <fullName evidence="2">N-acetyltransferase GCN5</fullName>
    </submittedName>
</protein>
<dbReference type="InterPro" id="IPR000182">
    <property type="entry name" value="GNAT_dom"/>
</dbReference>
<gene>
    <name evidence="2" type="ORF">OOA_09061</name>
</gene>
<accession>K8WN86</accession>
<dbReference type="EMBL" id="AKKL01000022">
    <property type="protein sequence ID" value="EKT62029.1"/>
    <property type="molecule type" value="Genomic_DNA"/>
</dbReference>
<proteinExistence type="predicted"/>
<dbReference type="GO" id="GO:1990189">
    <property type="term" value="F:protein N-terminal-serine acetyltransferase activity"/>
    <property type="evidence" value="ECO:0007669"/>
    <property type="project" value="TreeGrafter"/>
</dbReference>
<dbReference type="PANTHER" id="PTHR43441">
    <property type="entry name" value="RIBOSOMAL-PROTEIN-SERINE ACETYLTRANSFERASE"/>
    <property type="match status" value="1"/>
</dbReference>
<comment type="caution">
    <text evidence="2">The sequence shown here is derived from an EMBL/GenBank/DDBJ whole genome shotgun (WGS) entry which is preliminary data.</text>
</comment>
<dbReference type="PATRIC" id="fig|1141662.3.peg.1834"/>
<name>K8WN86_9GAMM</name>
<sequence length="244" mass="28472">MNCKNEFNQEVGAPIPEWKNKQYPVRVTLKGNHCTVEALKLAHANELYNAINLDTDDSYWTWLTREPIKNKSDFSQWVEHVISVDDPIFYVVIDHKTNQPIGYFALMRIDPNNGVVEVGHVHFSKLLRGTIMSTEAHWLLMNYVFTDLKYRRYEWKCNSLNVPSRNAALRLGFKYEGRFRQSMVVKGHNRDTDWLSIIDSEWHIVNQSIKQWLSPSNFDLMGNQLRSLNAIQNDNNKTDVTGIN</sequence>
<reference evidence="2 3" key="1">
    <citation type="journal article" date="2012" name="BMC Genomics">
        <title>Comparative genomics of bacteria in the genus Providencia isolated from wild Drosophila melanogaster.</title>
        <authorList>
            <person name="Galac M.R."/>
            <person name="Lazzaro B.P."/>
        </authorList>
    </citation>
    <scope>NUCLEOTIDE SEQUENCE [LARGE SCALE GENOMIC DNA]</scope>
    <source>
        <strain evidence="2 3">DSM 19968</strain>
    </source>
</reference>
<evidence type="ECO:0000313" key="2">
    <source>
        <dbReference type="EMBL" id="EKT62029.1"/>
    </source>
</evidence>
<keyword evidence="3" id="KW-1185">Reference proteome</keyword>
<dbReference type="RefSeq" id="WP_008911828.1">
    <property type="nucleotide sequence ID" value="NZ_KB233222.1"/>
</dbReference>
<dbReference type="Pfam" id="PF13302">
    <property type="entry name" value="Acetyltransf_3"/>
    <property type="match status" value="1"/>
</dbReference>
<dbReference type="SUPFAM" id="SSF55729">
    <property type="entry name" value="Acyl-CoA N-acyltransferases (Nat)"/>
    <property type="match status" value="1"/>
</dbReference>
<dbReference type="STRING" id="1141662.OOA_09061"/>
<keyword evidence="2" id="KW-0808">Transferase</keyword>
<dbReference type="eggNOG" id="COG1670">
    <property type="taxonomic scope" value="Bacteria"/>
</dbReference>